<evidence type="ECO:0000259" key="6">
    <source>
        <dbReference type="PROSITE" id="PS50850"/>
    </source>
</evidence>
<evidence type="ECO:0000256" key="2">
    <source>
        <dbReference type="ARBA" id="ARBA00022989"/>
    </source>
</evidence>
<name>A0A0J6R4J4_9HYPH</name>
<accession>A0A0J6R4J4</accession>
<evidence type="ECO:0000313" key="10">
    <source>
        <dbReference type="Proteomes" id="UP000663508"/>
    </source>
</evidence>
<dbReference type="SUPFAM" id="SSF103473">
    <property type="entry name" value="MFS general substrate transporter"/>
    <property type="match status" value="1"/>
</dbReference>
<dbReference type="Proteomes" id="UP000036471">
    <property type="component" value="Unassembled WGS sequence"/>
</dbReference>
<sequence>MSSATSVPASASAPSDRQPSRRALRGLDALNFTLADVRDGLGPYLAIYLIAVRGPDQGWNEATTGMVMTIAGIAGLIAQTPAGALIDRSRHKRAIVIAAALAVTLSCLALPFISNFYAVAATQSLAGIAGAIFPPALAAITLGVVGPKLFAKRIGRNEGFNHAGNAVSAALAGGLAYLFGPIVVFWLMGVLAALSIGAMLMVPEDAIDNDLARGLDSAEDQSGAEQPSGLTALLQNKYLMLFALLAAIFHLSNAAMLTSVGQLLTHLSGKDNATSLIAICIVAAQCVMVPVAMFVGHKADAIGRKPIFLAAFGVLALRGVLYTFSNNPFYLVGVQLLDGIGAGVYGALFPIVVADLTRGTGRFNVSQGAVATAQGLGASLSATLAGLIIVSAGYSTAFLTLAGIAGLGFALYLTMMPETRGFEPAQAGTPSGPTRRPALQGV</sequence>
<dbReference type="EMBL" id="JTHG01000180">
    <property type="protein sequence ID" value="KMO19930.1"/>
    <property type="molecule type" value="Genomic_DNA"/>
</dbReference>
<dbReference type="InterPro" id="IPR011701">
    <property type="entry name" value="MFS"/>
</dbReference>
<feature type="transmembrane region" description="Helical" evidence="5">
    <location>
        <begin position="238"/>
        <end position="256"/>
    </location>
</feature>
<feature type="transmembrane region" description="Helical" evidence="5">
    <location>
        <begin position="94"/>
        <end position="113"/>
    </location>
</feature>
<feature type="transmembrane region" description="Helical" evidence="5">
    <location>
        <begin position="368"/>
        <end position="390"/>
    </location>
</feature>
<dbReference type="RefSeq" id="WP_048429340.1">
    <property type="nucleotide sequence ID" value="NZ_AP024145.1"/>
</dbReference>
<feature type="transmembrane region" description="Helical" evidence="5">
    <location>
        <begin position="62"/>
        <end position="82"/>
    </location>
</feature>
<dbReference type="PANTHER" id="PTHR23539:SF1">
    <property type="entry name" value="MAJOR FACILITATOR SUPERFAMILY (MFS) PROFILE DOMAIN-CONTAINING PROTEIN"/>
    <property type="match status" value="1"/>
</dbReference>
<feature type="region of interest" description="Disordered" evidence="4">
    <location>
        <begin position="1"/>
        <end position="20"/>
    </location>
</feature>
<keyword evidence="2 5" id="KW-1133">Transmembrane helix</keyword>
<reference evidence="8 9" key="1">
    <citation type="submission" date="2014-11" db="EMBL/GenBank/DDBJ databases">
        <title>Comparative genomics of Methylobacterium species.</title>
        <authorList>
            <person name="Chaudhry V."/>
            <person name="Patil P.B."/>
        </authorList>
    </citation>
    <scope>NUCLEOTIDE SEQUENCE [LARGE SCALE GENOMIC DNA]</scope>
    <source>
        <strain evidence="8 9">SE3.6</strain>
    </source>
</reference>
<proteinExistence type="predicted"/>
<feature type="region of interest" description="Disordered" evidence="4">
    <location>
        <begin position="423"/>
        <end position="442"/>
    </location>
</feature>
<dbReference type="PROSITE" id="PS50850">
    <property type="entry name" value="MFS"/>
    <property type="match status" value="1"/>
</dbReference>
<feature type="transmembrane region" description="Helical" evidence="5">
    <location>
        <begin position="159"/>
        <end position="179"/>
    </location>
</feature>
<feature type="transmembrane region" description="Helical" evidence="5">
    <location>
        <begin position="396"/>
        <end position="414"/>
    </location>
</feature>
<evidence type="ECO:0000256" key="1">
    <source>
        <dbReference type="ARBA" id="ARBA00022692"/>
    </source>
</evidence>
<gene>
    <name evidence="7" type="ORF">mvi_10230</name>
    <name evidence="8" type="ORF">QR79_18950</name>
</gene>
<keyword evidence="1 5" id="KW-0812">Transmembrane</keyword>
<dbReference type="EMBL" id="AP024145">
    <property type="protein sequence ID" value="BCM82562.1"/>
    <property type="molecule type" value="Genomic_DNA"/>
</dbReference>
<dbReference type="PANTHER" id="PTHR23539">
    <property type="entry name" value="MFS TRANSPORTER"/>
    <property type="match status" value="1"/>
</dbReference>
<feature type="domain" description="Major facilitator superfamily (MFS) profile" evidence="6">
    <location>
        <begin position="1"/>
        <end position="420"/>
    </location>
</feature>
<evidence type="ECO:0000256" key="4">
    <source>
        <dbReference type="SAM" id="MobiDB-lite"/>
    </source>
</evidence>
<dbReference type="Pfam" id="PF07690">
    <property type="entry name" value="MFS_1"/>
    <property type="match status" value="1"/>
</dbReference>
<feature type="compositionally biased region" description="Low complexity" evidence="4">
    <location>
        <begin position="1"/>
        <end position="15"/>
    </location>
</feature>
<dbReference type="Gene3D" id="1.20.1250.20">
    <property type="entry name" value="MFS general substrate transporter like domains"/>
    <property type="match status" value="2"/>
</dbReference>
<dbReference type="InterPro" id="IPR020846">
    <property type="entry name" value="MFS_dom"/>
</dbReference>
<reference evidence="7" key="2">
    <citation type="submission" date="2020-11" db="EMBL/GenBank/DDBJ databases">
        <title>Complete genome sequence of a novel pathogenic Methylobacterium strain isolated from rice in Vietnam.</title>
        <authorList>
            <person name="Lai K."/>
            <person name="Okazaki S."/>
            <person name="Higashi K."/>
            <person name="Mori H."/>
            <person name="Toyoda A."/>
            <person name="Kurokawa K."/>
        </authorList>
    </citation>
    <scope>NUCLEOTIDE SEQUENCE</scope>
    <source>
        <strain evidence="7">VL1</strain>
    </source>
</reference>
<evidence type="ECO:0000313" key="9">
    <source>
        <dbReference type="Proteomes" id="UP000036471"/>
    </source>
</evidence>
<evidence type="ECO:0000256" key="5">
    <source>
        <dbReference type="SAM" id="Phobius"/>
    </source>
</evidence>
<feature type="transmembrane region" description="Helical" evidence="5">
    <location>
        <begin position="307"/>
        <end position="324"/>
    </location>
</feature>
<evidence type="ECO:0000313" key="8">
    <source>
        <dbReference type="EMBL" id="KMO19930.1"/>
    </source>
</evidence>
<feature type="transmembrane region" description="Helical" evidence="5">
    <location>
        <begin position="125"/>
        <end position="147"/>
    </location>
</feature>
<keyword evidence="9" id="KW-1185">Reference proteome</keyword>
<feature type="transmembrane region" description="Helical" evidence="5">
    <location>
        <begin position="276"/>
        <end position="295"/>
    </location>
</feature>
<evidence type="ECO:0000256" key="3">
    <source>
        <dbReference type="ARBA" id="ARBA00023136"/>
    </source>
</evidence>
<dbReference type="AlphaFoldDB" id="A0A0J6R4J4"/>
<keyword evidence="3 5" id="KW-0472">Membrane</keyword>
<evidence type="ECO:0000313" key="7">
    <source>
        <dbReference type="EMBL" id="BCM82562.1"/>
    </source>
</evidence>
<dbReference type="Proteomes" id="UP000663508">
    <property type="component" value="Chromosome"/>
</dbReference>
<feature type="transmembrane region" description="Helical" evidence="5">
    <location>
        <begin position="330"/>
        <end position="356"/>
    </location>
</feature>
<organism evidence="7 10">
    <name type="scientific">Methylobacterium indicum</name>
    <dbReference type="NCBI Taxonomy" id="1775910"/>
    <lineage>
        <taxon>Bacteria</taxon>
        <taxon>Pseudomonadati</taxon>
        <taxon>Pseudomonadota</taxon>
        <taxon>Alphaproteobacteria</taxon>
        <taxon>Hyphomicrobiales</taxon>
        <taxon>Methylobacteriaceae</taxon>
        <taxon>Methylobacterium</taxon>
    </lineage>
</organism>
<dbReference type="KEGG" id="mind:mvi_10230"/>
<dbReference type="InterPro" id="IPR036259">
    <property type="entry name" value="MFS_trans_sf"/>
</dbReference>
<protein>
    <submittedName>
        <fullName evidence="7">MFS transporter</fullName>
    </submittedName>
</protein>
<dbReference type="GO" id="GO:0022857">
    <property type="term" value="F:transmembrane transporter activity"/>
    <property type="evidence" value="ECO:0007669"/>
    <property type="project" value="InterPro"/>
</dbReference>